<name>A0A1B9FTZ4_9TREE</name>
<protein>
    <submittedName>
        <fullName evidence="1">Uncharacterized protein</fullName>
    </submittedName>
</protein>
<organism evidence="1">
    <name type="scientific">Kwoniella bestiolae CBS 10118</name>
    <dbReference type="NCBI Taxonomy" id="1296100"/>
    <lineage>
        <taxon>Eukaryota</taxon>
        <taxon>Fungi</taxon>
        <taxon>Dikarya</taxon>
        <taxon>Basidiomycota</taxon>
        <taxon>Agaricomycotina</taxon>
        <taxon>Tremellomycetes</taxon>
        <taxon>Tremellales</taxon>
        <taxon>Cryptococcaceae</taxon>
        <taxon>Kwoniella</taxon>
    </lineage>
</organism>
<sequence length="298" mass="33776">MSVKATSPVGFDHLMPPSQGMIQRQLHTLYDTPIPNPINNGPRHLINHQVNWLKTSDESTPEKQIIDQQLQGYIHCPEVKFLNDEKDGERTLVRIKYKFRHADKGEVTPEQTKEGRRMNSVFLHKEPYMSKDGAKIRLNETVIDGEFKDASSEIIIPASSPKNNMIMFSAMRDTLINLGKEKIPVTSLYCKMDLDTLFPSCKILDAQGKKPSDLKTSDGKEMDIDFIIDCVLSIIHHQFCRDEKDNLQGIACSPDKPFVFGYSVPRKINNLILITSPNNIIPSIESDGVAPQHFYVKP</sequence>
<dbReference type="AlphaFoldDB" id="A0A1B9FTZ4"/>
<accession>A0A1B9FTZ4</accession>
<gene>
    <name evidence="1" type="ORF">I302_07892</name>
</gene>
<evidence type="ECO:0000313" key="1">
    <source>
        <dbReference type="EMBL" id="OCF22247.1"/>
    </source>
</evidence>
<dbReference type="OrthoDB" id="5430916at2759"/>
<dbReference type="EMBL" id="KI894025">
    <property type="protein sequence ID" value="OCF22247.1"/>
    <property type="molecule type" value="Genomic_DNA"/>
</dbReference>
<reference evidence="1" key="2">
    <citation type="submission" date="2014-01" db="EMBL/GenBank/DDBJ databases">
        <title>Evolution of pathogenesis and genome organization in the Tremellales.</title>
        <authorList>
            <person name="Cuomo C."/>
            <person name="Litvintseva A."/>
            <person name="Heitman J."/>
            <person name="Chen Y."/>
            <person name="Sun S."/>
            <person name="Springer D."/>
            <person name="Dromer F."/>
            <person name="Young S."/>
            <person name="Zeng Q."/>
            <person name="Chapman S."/>
            <person name="Gujja S."/>
            <person name="Saif S."/>
            <person name="Birren B."/>
        </authorList>
    </citation>
    <scope>NUCLEOTIDE SEQUENCE</scope>
    <source>
        <strain evidence="1">CBS 10118</strain>
    </source>
</reference>
<reference evidence="1" key="1">
    <citation type="submission" date="2013-07" db="EMBL/GenBank/DDBJ databases">
        <title>The Genome Sequence of Cryptococcus bestiolae CBS10118.</title>
        <authorList>
            <consortium name="The Broad Institute Genome Sequencing Platform"/>
            <person name="Cuomo C."/>
            <person name="Litvintseva A."/>
            <person name="Chen Y."/>
            <person name="Heitman J."/>
            <person name="Sun S."/>
            <person name="Springer D."/>
            <person name="Dromer F."/>
            <person name="Young S.K."/>
            <person name="Zeng Q."/>
            <person name="Gargeya S."/>
            <person name="Fitzgerald M."/>
            <person name="Abouelleil A."/>
            <person name="Alvarado L."/>
            <person name="Berlin A.M."/>
            <person name="Chapman S.B."/>
            <person name="Dewar J."/>
            <person name="Goldberg J."/>
            <person name="Griggs A."/>
            <person name="Gujja S."/>
            <person name="Hansen M."/>
            <person name="Howarth C."/>
            <person name="Imamovic A."/>
            <person name="Larimer J."/>
            <person name="McCowan C."/>
            <person name="Murphy C."/>
            <person name="Pearson M."/>
            <person name="Priest M."/>
            <person name="Roberts A."/>
            <person name="Saif S."/>
            <person name="Shea T."/>
            <person name="Sykes S."/>
            <person name="Wortman J."/>
            <person name="Nusbaum C."/>
            <person name="Birren B."/>
        </authorList>
    </citation>
    <scope>NUCLEOTIDE SEQUENCE [LARGE SCALE GENOMIC DNA]</scope>
    <source>
        <strain evidence="1">CBS 10118</strain>
    </source>
</reference>
<proteinExistence type="predicted"/>
<dbReference type="VEuPathDB" id="FungiDB:I302_07892"/>